<gene>
    <name evidence="1" type="ORF">E1A91_A10G125200v1</name>
</gene>
<dbReference type="EMBL" id="CM017645">
    <property type="protein sequence ID" value="TYJ14533.1"/>
    <property type="molecule type" value="Genomic_DNA"/>
</dbReference>
<accession>A0A5D2XKK1</accession>
<dbReference type="AlphaFoldDB" id="A0A5D2XKK1"/>
<sequence>MAGGRRCGERAFKLFLQSPFLKAKPSATKERGEKELSVPLSNPITTTEKSLIRRARRDSGVDGGEFRAACVLEKWYGAHG</sequence>
<protein>
    <submittedName>
        <fullName evidence="1">Uncharacterized protein</fullName>
    </submittedName>
</protein>
<dbReference type="Proteomes" id="UP000323597">
    <property type="component" value="Chromosome A10"/>
</dbReference>
<reference evidence="1 2" key="1">
    <citation type="submission" date="2019-07" db="EMBL/GenBank/DDBJ databases">
        <title>WGS assembly of Gossypium mustelinum.</title>
        <authorList>
            <person name="Chen Z.J."/>
            <person name="Sreedasyam A."/>
            <person name="Ando A."/>
            <person name="Song Q."/>
            <person name="De L."/>
            <person name="Hulse-Kemp A."/>
            <person name="Ding M."/>
            <person name="Ye W."/>
            <person name="Kirkbride R."/>
            <person name="Jenkins J."/>
            <person name="Plott C."/>
            <person name="Lovell J."/>
            <person name="Lin Y.-M."/>
            <person name="Vaughn R."/>
            <person name="Liu B."/>
            <person name="Li W."/>
            <person name="Simpson S."/>
            <person name="Scheffler B."/>
            <person name="Saski C."/>
            <person name="Grover C."/>
            <person name="Hu G."/>
            <person name="Conover J."/>
            <person name="Carlson J."/>
            <person name="Shu S."/>
            <person name="Boston L."/>
            <person name="Williams M."/>
            <person name="Peterson D."/>
            <person name="Mcgee K."/>
            <person name="Jones D."/>
            <person name="Wendel J."/>
            <person name="Stelly D."/>
            <person name="Grimwood J."/>
            <person name="Schmutz J."/>
        </authorList>
    </citation>
    <scope>NUCLEOTIDE SEQUENCE [LARGE SCALE GENOMIC DNA]</scope>
    <source>
        <strain evidence="1">1408120.09</strain>
    </source>
</reference>
<keyword evidence="2" id="KW-1185">Reference proteome</keyword>
<evidence type="ECO:0000313" key="1">
    <source>
        <dbReference type="EMBL" id="TYJ14533.1"/>
    </source>
</evidence>
<proteinExistence type="predicted"/>
<evidence type="ECO:0000313" key="2">
    <source>
        <dbReference type="Proteomes" id="UP000323597"/>
    </source>
</evidence>
<name>A0A5D2XKK1_GOSMU</name>
<organism evidence="1 2">
    <name type="scientific">Gossypium mustelinum</name>
    <name type="common">Cotton</name>
    <name type="synonym">Gossypium caicoense</name>
    <dbReference type="NCBI Taxonomy" id="34275"/>
    <lineage>
        <taxon>Eukaryota</taxon>
        <taxon>Viridiplantae</taxon>
        <taxon>Streptophyta</taxon>
        <taxon>Embryophyta</taxon>
        <taxon>Tracheophyta</taxon>
        <taxon>Spermatophyta</taxon>
        <taxon>Magnoliopsida</taxon>
        <taxon>eudicotyledons</taxon>
        <taxon>Gunneridae</taxon>
        <taxon>Pentapetalae</taxon>
        <taxon>rosids</taxon>
        <taxon>malvids</taxon>
        <taxon>Malvales</taxon>
        <taxon>Malvaceae</taxon>
        <taxon>Malvoideae</taxon>
        <taxon>Gossypium</taxon>
    </lineage>
</organism>